<accession>A0A5J4WIT6</accession>
<reference evidence="2 3" key="1">
    <citation type="submission" date="2019-03" db="EMBL/GenBank/DDBJ databases">
        <title>Single cell metagenomics reveals metabolic interactions within the superorganism composed of flagellate Streblomastix strix and complex community of Bacteroidetes bacteria on its surface.</title>
        <authorList>
            <person name="Treitli S.C."/>
            <person name="Kolisko M."/>
            <person name="Husnik F."/>
            <person name="Keeling P."/>
            <person name="Hampl V."/>
        </authorList>
    </citation>
    <scope>NUCLEOTIDE SEQUENCE [LARGE SCALE GENOMIC DNA]</scope>
    <source>
        <strain evidence="2">ST1C</strain>
    </source>
</reference>
<dbReference type="Proteomes" id="UP000324800">
    <property type="component" value="Unassembled WGS sequence"/>
</dbReference>
<dbReference type="EMBL" id="SNRW01002008">
    <property type="protein sequence ID" value="KAA6394205.1"/>
    <property type="molecule type" value="Genomic_DNA"/>
</dbReference>
<proteinExistence type="predicted"/>
<protein>
    <submittedName>
        <fullName evidence="2">Uncharacterized protein</fullName>
    </submittedName>
</protein>
<feature type="transmembrane region" description="Helical" evidence="1">
    <location>
        <begin position="328"/>
        <end position="345"/>
    </location>
</feature>
<sequence length="346" mass="39558">MSASSPLLPLPMPSPESRILPQQMKVLRNHTRISPVIAPQALQRGNVLTMTEEKEYVHFTPARNRQLNSFYQYPIAQQSSPSLNQSTPNFNFDGKNQISLFSPESSFEHNQQKITNSSIVTNQSQFNTPSRSSQKSSNSILPPIILTMSEEKYVQYGSPKMTPSKKTSQIIKNYEASARSSILNSKFDLFGEVESTEQNDNSKHLKLFNENSKDGQNQLKESNMPFADKDIFDKIEYNPQKQVGSENQNDTTQSTYNLKKQFYDDENTEDESSEDFSGLADISVNQQILERAHLAYERKFEELYYDTTEAFEPETFFVLFGYPSEPEVPLEFSGIIFVLILLILFN</sequence>
<dbReference type="AlphaFoldDB" id="A0A5J4WIT6"/>
<evidence type="ECO:0000313" key="3">
    <source>
        <dbReference type="Proteomes" id="UP000324800"/>
    </source>
</evidence>
<evidence type="ECO:0000313" key="2">
    <source>
        <dbReference type="EMBL" id="KAA6394205.1"/>
    </source>
</evidence>
<keyword evidence="1" id="KW-0812">Transmembrane</keyword>
<name>A0A5J4WIT6_9EUKA</name>
<evidence type="ECO:0000256" key="1">
    <source>
        <dbReference type="SAM" id="Phobius"/>
    </source>
</evidence>
<keyword evidence="1" id="KW-0472">Membrane</keyword>
<organism evidence="2 3">
    <name type="scientific">Streblomastix strix</name>
    <dbReference type="NCBI Taxonomy" id="222440"/>
    <lineage>
        <taxon>Eukaryota</taxon>
        <taxon>Metamonada</taxon>
        <taxon>Preaxostyla</taxon>
        <taxon>Oxymonadida</taxon>
        <taxon>Streblomastigidae</taxon>
        <taxon>Streblomastix</taxon>
    </lineage>
</organism>
<keyword evidence="1" id="KW-1133">Transmembrane helix</keyword>
<gene>
    <name evidence="2" type="ORF">EZS28_010268</name>
</gene>
<comment type="caution">
    <text evidence="2">The sequence shown here is derived from an EMBL/GenBank/DDBJ whole genome shotgun (WGS) entry which is preliminary data.</text>
</comment>